<accession>A0ABS0USC9</accession>
<feature type="transmembrane region" description="Helical" evidence="1">
    <location>
        <begin position="104"/>
        <end position="125"/>
    </location>
</feature>
<dbReference type="Proteomes" id="UP000648914">
    <property type="component" value="Unassembled WGS sequence"/>
</dbReference>
<keyword evidence="1" id="KW-0472">Membrane</keyword>
<keyword evidence="1" id="KW-1133">Transmembrane helix</keyword>
<sequence>MNGWRRLWVVGCIALVLAPVYVYRTYIPSDEKLNRDHQERVEAQLADIRIIEEPVQVSNRLVRDALMQTPVSERLAKIDESNAQHAEFMAKVSKQRPVTVAQLAGAWIVLCGLLYLFGWCIAWVARGLGKGAAA</sequence>
<keyword evidence="1" id="KW-0812">Transmembrane</keyword>
<proteinExistence type="predicted"/>
<keyword evidence="3" id="KW-1185">Reference proteome</keyword>
<gene>
    <name evidence="2" type="ORF">YA0852_31050</name>
</gene>
<name>A0ABS0USC9_9PSED</name>
<evidence type="ECO:0000313" key="2">
    <source>
        <dbReference type="EMBL" id="MBI6568506.1"/>
    </source>
</evidence>
<organism evidence="2 3">
    <name type="scientific">Pseudomonas synxantha</name>
    <dbReference type="NCBI Taxonomy" id="47883"/>
    <lineage>
        <taxon>Bacteria</taxon>
        <taxon>Pseudomonadati</taxon>
        <taxon>Pseudomonadota</taxon>
        <taxon>Gammaproteobacteria</taxon>
        <taxon>Pseudomonadales</taxon>
        <taxon>Pseudomonadaceae</taxon>
        <taxon>Pseudomonas</taxon>
    </lineage>
</organism>
<protein>
    <submittedName>
        <fullName evidence="2">Uncharacterized protein</fullName>
    </submittedName>
</protein>
<evidence type="ECO:0000256" key="1">
    <source>
        <dbReference type="SAM" id="Phobius"/>
    </source>
</evidence>
<reference evidence="2 3" key="1">
    <citation type="submission" date="2020-12" db="EMBL/GenBank/DDBJ databases">
        <title>Comparative genomic insights into the epidemiology and virulence of plant pathogenic Pseudomonads from Turkey.</title>
        <authorList>
            <person name="Dillon M."/>
            <person name="Ruiz-Bedoya T."/>
            <person name="Bendalovic-Torma C."/>
            <person name="Guttman K.M."/>
            <person name="Kwak H."/>
            <person name="Middleton M.A."/>
            <person name="Wang P.W."/>
            <person name="Horuz S."/>
            <person name="Aysan Y."/>
            <person name="Guttman D.S."/>
        </authorList>
    </citation>
    <scope>NUCLEOTIDE SEQUENCE [LARGE SCALE GENOMIC DNA]</scope>
    <source>
        <strain evidence="2 3">S5_IA_2b</strain>
    </source>
</reference>
<comment type="caution">
    <text evidence="2">The sequence shown here is derived from an EMBL/GenBank/DDBJ whole genome shotgun (WGS) entry which is preliminary data.</text>
</comment>
<dbReference type="RefSeq" id="WP_073453903.1">
    <property type="nucleotide sequence ID" value="NZ_JAEIKU010000154.1"/>
</dbReference>
<dbReference type="EMBL" id="JAEILG010000140">
    <property type="protein sequence ID" value="MBI6568506.1"/>
    <property type="molecule type" value="Genomic_DNA"/>
</dbReference>
<evidence type="ECO:0000313" key="3">
    <source>
        <dbReference type="Proteomes" id="UP000648914"/>
    </source>
</evidence>